<accession>A0ABT5MNQ8</accession>
<proteinExistence type="predicted"/>
<reference evidence="1 2" key="1">
    <citation type="submission" date="2023-02" db="EMBL/GenBank/DDBJ databases">
        <title>Mannheimia cairiniae sp. nov., a novel species of Mannheimia obtained from moscovy ducks (Cairina moschata) and reclassification of Mannheimia ovis as heterotypic synonym of Mannheimia pernigra.</title>
        <authorList>
            <person name="Christensen H."/>
        </authorList>
    </citation>
    <scope>NUCLEOTIDE SEQUENCE [LARGE SCALE GENOMIC DNA]</scope>
    <source>
        <strain evidence="1 2">AT1</strain>
    </source>
</reference>
<sequence>MNLFFKHFHKTPFWSQLLLGMVAMLALPEIQAINPNENEQESVINQSLVQYAQTAIDVEQQALFIVALNDTPIKGKSQAVSFCEFFANYYRLDNCNLNPIRAGPIA</sequence>
<organism evidence="1 2">
    <name type="scientific">Mannheimia cairinae</name>
    <dbReference type="NCBI Taxonomy" id="3025936"/>
    <lineage>
        <taxon>Bacteria</taxon>
        <taxon>Pseudomonadati</taxon>
        <taxon>Pseudomonadota</taxon>
        <taxon>Gammaproteobacteria</taxon>
        <taxon>Pasteurellales</taxon>
        <taxon>Pasteurellaceae</taxon>
        <taxon>Mannheimia</taxon>
    </lineage>
</organism>
<dbReference type="InterPro" id="IPR020508">
    <property type="entry name" value="SecM_small"/>
</dbReference>
<dbReference type="Proteomes" id="UP001221909">
    <property type="component" value="Unassembled WGS sequence"/>
</dbReference>
<keyword evidence="2" id="KW-1185">Reference proteome</keyword>
<dbReference type="EMBL" id="JAQSJE010000003">
    <property type="protein sequence ID" value="MDD0823637.1"/>
    <property type="molecule type" value="Genomic_DNA"/>
</dbReference>
<comment type="caution">
    <text evidence="1">The sequence shown here is derived from an EMBL/GenBank/DDBJ whole genome shotgun (WGS) entry which is preliminary data.</text>
</comment>
<name>A0ABT5MNQ8_9PAST</name>
<gene>
    <name evidence="1" type="primary">secM</name>
    <name evidence="1" type="ORF">PTQ27_04000</name>
</gene>
<evidence type="ECO:0000313" key="1">
    <source>
        <dbReference type="EMBL" id="MDD0823637.1"/>
    </source>
</evidence>
<dbReference type="Pfam" id="PF10818">
    <property type="entry name" value="SecM_small"/>
    <property type="match status" value="1"/>
</dbReference>
<evidence type="ECO:0000313" key="2">
    <source>
        <dbReference type="Proteomes" id="UP001221909"/>
    </source>
</evidence>
<protein>
    <submittedName>
        <fullName evidence="1">SecA translation cis-regulator SecM</fullName>
    </submittedName>
</protein>
<dbReference type="RefSeq" id="WP_273747974.1">
    <property type="nucleotide sequence ID" value="NZ_JAQSJE010000003.1"/>
</dbReference>
<dbReference type="NCBIfam" id="NF038363">
    <property type="entry name" value="SecM_small"/>
    <property type="match status" value="1"/>
</dbReference>